<evidence type="ECO:0000313" key="1">
    <source>
        <dbReference type="EMBL" id="KFM75776.1"/>
    </source>
</evidence>
<proteinExistence type="predicted"/>
<name>A0A087UEI7_STEMI</name>
<gene>
    <name evidence="1" type="ORF">X975_14109</name>
</gene>
<organism evidence="1 2">
    <name type="scientific">Stegodyphus mimosarum</name>
    <name type="common">African social velvet spider</name>
    <dbReference type="NCBI Taxonomy" id="407821"/>
    <lineage>
        <taxon>Eukaryota</taxon>
        <taxon>Metazoa</taxon>
        <taxon>Ecdysozoa</taxon>
        <taxon>Arthropoda</taxon>
        <taxon>Chelicerata</taxon>
        <taxon>Arachnida</taxon>
        <taxon>Araneae</taxon>
        <taxon>Araneomorphae</taxon>
        <taxon>Entelegynae</taxon>
        <taxon>Eresoidea</taxon>
        <taxon>Eresidae</taxon>
        <taxon>Stegodyphus</taxon>
    </lineage>
</organism>
<dbReference type="OrthoDB" id="6432973at2759"/>
<protein>
    <submittedName>
        <fullName evidence="1">Uncharacterized protein</fullName>
    </submittedName>
</protein>
<sequence>MQVFQRLTLATDLPSEEKSAMTNTLAQGVWQAQQNLHPAIPPMNPWSVSMENSYDPSVRKLPGLNFPLSNGDLHDPSVQRPHISTQPDVINTMALLEQYSDKLLSLVEQKISSSHEKPKN</sequence>
<keyword evidence="2" id="KW-1185">Reference proteome</keyword>
<reference evidence="1 2" key="1">
    <citation type="submission" date="2013-11" db="EMBL/GenBank/DDBJ databases">
        <title>Genome sequencing of Stegodyphus mimosarum.</title>
        <authorList>
            <person name="Bechsgaard J."/>
        </authorList>
    </citation>
    <scope>NUCLEOTIDE SEQUENCE [LARGE SCALE GENOMIC DNA]</scope>
</reference>
<dbReference type="Proteomes" id="UP000054359">
    <property type="component" value="Unassembled WGS sequence"/>
</dbReference>
<evidence type="ECO:0000313" key="2">
    <source>
        <dbReference type="Proteomes" id="UP000054359"/>
    </source>
</evidence>
<accession>A0A087UEI7</accession>
<feature type="non-terminal residue" evidence="1">
    <location>
        <position position="120"/>
    </location>
</feature>
<dbReference type="EMBL" id="KK119467">
    <property type="protein sequence ID" value="KFM75776.1"/>
    <property type="molecule type" value="Genomic_DNA"/>
</dbReference>
<dbReference type="AlphaFoldDB" id="A0A087UEI7"/>